<keyword evidence="2" id="KW-1185">Reference proteome</keyword>
<accession>A0ACC0GXD2</accession>
<organism evidence="1 2">
    <name type="scientific">Camellia lanceoleosa</name>
    <dbReference type="NCBI Taxonomy" id="1840588"/>
    <lineage>
        <taxon>Eukaryota</taxon>
        <taxon>Viridiplantae</taxon>
        <taxon>Streptophyta</taxon>
        <taxon>Embryophyta</taxon>
        <taxon>Tracheophyta</taxon>
        <taxon>Spermatophyta</taxon>
        <taxon>Magnoliopsida</taxon>
        <taxon>eudicotyledons</taxon>
        <taxon>Gunneridae</taxon>
        <taxon>Pentapetalae</taxon>
        <taxon>asterids</taxon>
        <taxon>Ericales</taxon>
        <taxon>Theaceae</taxon>
        <taxon>Camellia</taxon>
    </lineage>
</organism>
<gene>
    <name evidence="1" type="ORF">LOK49_LG08G02437</name>
</gene>
<protein>
    <submittedName>
        <fullName evidence="1">Thymocyte nuclear protein 1</fullName>
    </submittedName>
</protein>
<dbReference type="Proteomes" id="UP001060215">
    <property type="component" value="Chromosome 9"/>
</dbReference>
<name>A0ACC0GXD2_9ERIC</name>
<dbReference type="EMBL" id="CM045766">
    <property type="protein sequence ID" value="KAI8004776.1"/>
    <property type="molecule type" value="Genomic_DNA"/>
</dbReference>
<comment type="caution">
    <text evidence="1">The sequence shown here is derived from an EMBL/GenBank/DDBJ whole genome shotgun (WGS) entry which is preliminary data.</text>
</comment>
<sequence length="114" mass="12902">MGKEKQFWLLKTEKNLKSMRFGDLCFFYHSGPKARHIVGVVSVVREWYKDDGGVVDVKVVGEIKRSVDLKELKGDDGLKGFGLFRQPRLLVVPVPNDMWDQICELGGGFGRCEA</sequence>
<evidence type="ECO:0000313" key="2">
    <source>
        <dbReference type="Proteomes" id="UP001060215"/>
    </source>
</evidence>
<evidence type="ECO:0000313" key="1">
    <source>
        <dbReference type="EMBL" id="KAI8004776.1"/>
    </source>
</evidence>
<reference evidence="1 2" key="1">
    <citation type="journal article" date="2022" name="Plant J.">
        <title>Chromosome-level genome of Camellia lanceoleosa provides a valuable resource for understanding genome evolution and self-incompatibility.</title>
        <authorList>
            <person name="Gong W."/>
            <person name="Xiao S."/>
            <person name="Wang L."/>
            <person name="Liao Z."/>
            <person name="Chang Y."/>
            <person name="Mo W."/>
            <person name="Hu G."/>
            <person name="Li W."/>
            <person name="Zhao G."/>
            <person name="Zhu H."/>
            <person name="Hu X."/>
            <person name="Ji K."/>
            <person name="Xiang X."/>
            <person name="Song Q."/>
            <person name="Yuan D."/>
            <person name="Jin S."/>
            <person name="Zhang L."/>
        </authorList>
    </citation>
    <scope>NUCLEOTIDE SEQUENCE [LARGE SCALE GENOMIC DNA]</scope>
    <source>
        <strain evidence="1">SQ_2022a</strain>
    </source>
</reference>
<proteinExistence type="predicted"/>